<accession>A0ACB7S1Q6</accession>
<name>A0ACB7S1Q6_HYAAI</name>
<sequence>MWVWWIYATGTKHAHQLEGACVLAEPANDRTASDGSVDMAAVTDEDVSSQMENWMGNLPEELHNVPLNHLAIPGSHDSCSYTISPQAEIAPDNEYYGNKLLKLLGPIGKQIMYSWSVTQNITTKEQLQAGIRYFDIRIAVRKDPKDDNLYLVHGLFGAVVDNFLVEVKEFLESHKKEVILVHFQHFYNMTDADHNRLLNKLTSVFGPLMCQFTTDLDNITLASLWRRGYQMITFYGHEKLAKYHPYLWPTSYIPNPWPDDDDSTRLVTFWNQTLQQGRDPKAFFVLQAVGTPQPSTVTMHICNSLRFLKAGFQAKCPESGNHTCNIIMSDFVEMNNYRIPRMVVEMNQKLLENVPASEGEEMM</sequence>
<proteinExistence type="predicted"/>
<gene>
    <name evidence="1" type="ORF">HPB50_005690</name>
</gene>
<evidence type="ECO:0000313" key="1">
    <source>
        <dbReference type="EMBL" id="KAH6927573.1"/>
    </source>
</evidence>
<dbReference type="EMBL" id="CM023486">
    <property type="protein sequence ID" value="KAH6927573.1"/>
    <property type="molecule type" value="Genomic_DNA"/>
</dbReference>
<evidence type="ECO:0000313" key="2">
    <source>
        <dbReference type="Proteomes" id="UP000821845"/>
    </source>
</evidence>
<comment type="caution">
    <text evidence="1">The sequence shown here is derived from an EMBL/GenBank/DDBJ whole genome shotgun (WGS) entry which is preliminary data.</text>
</comment>
<organism evidence="1 2">
    <name type="scientific">Hyalomma asiaticum</name>
    <name type="common">Tick</name>
    <dbReference type="NCBI Taxonomy" id="266040"/>
    <lineage>
        <taxon>Eukaryota</taxon>
        <taxon>Metazoa</taxon>
        <taxon>Ecdysozoa</taxon>
        <taxon>Arthropoda</taxon>
        <taxon>Chelicerata</taxon>
        <taxon>Arachnida</taxon>
        <taxon>Acari</taxon>
        <taxon>Parasitiformes</taxon>
        <taxon>Ixodida</taxon>
        <taxon>Ixodoidea</taxon>
        <taxon>Ixodidae</taxon>
        <taxon>Hyalomminae</taxon>
        <taxon>Hyalomma</taxon>
    </lineage>
</organism>
<keyword evidence="2" id="KW-1185">Reference proteome</keyword>
<dbReference type="Proteomes" id="UP000821845">
    <property type="component" value="Chromosome 6"/>
</dbReference>
<reference evidence="1" key="1">
    <citation type="submission" date="2020-05" db="EMBL/GenBank/DDBJ databases">
        <title>Large-scale comparative analyses of tick genomes elucidate their genetic diversity and vector capacities.</title>
        <authorList>
            <person name="Jia N."/>
            <person name="Wang J."/>
            <person name="Shi W."/>
            <person name="Du L."/>
            <person name="Sun Y."/>
            <person name="Zhan W."/>
            <person name="Jiang J."/>
            <person name="Wang Q."/>
            <person name="Zhang B."/>
            <person name="Ji P."/>
            <person name="Sakyi L.B."/>
            <person name="Cui X."/>
            <person name="Yuan T."/>
            <person name="Jiang B."/>
            <person name="Yang W."/>
            <person name="Lam T.T.-Y."/>
            <person name="Chang Q."/>
            <person name="Ding S."/>
            <person name="Wang X."/>
            <person name="Zhu J."/>
            <person name="Ruan X."/>
            <person name="Zhao L."/>
            <person name="Wei J."/>
            <person name="Que T."/>
            <person name="Du C."/>
            <person name="Cheng J."/>
            <person name="Dai P."/>
            <person name="Han X."/>
            <person name="Huang E."/>
            <person name="Gao Y."/>
            <person name="Liu J."/>
            <person name="Shao H."/>
            <person name="Ye R."/>
            <person name="Li L."/>
            <person name="Wei W."/>
            <person name="Wang X."/>
            <person name="Wang C."/>
            <person name="Yang T."/>
            <person name="Huo Q."/>
            <person name="Li W."/>
            <person name="Guo W."/>
            <person name="Chen H."/>
            <person name="Zhou L."/>
            <person name="Ni X."/>
            <person name="Tian J."/>
            <person name="Zhou Y."/>
            <person name="Sheng Y."/>
            <person name="Liu T."/>
            <person name="Pan Y."/>
            <person name="Xia L."/>
            <person name="Li J."/>
            <person name="Zhao F."/>
            <person name="Cao W."/>
        </authorList>
    </citation>
    <scope>NUCLEOTIDE SEQUENCE</scope>
    <source>
        <strain evidence="1">Hyas-2018</strain>
    </source>
</reference>
<protein>
    <submittedName>
        <fullName evidence="1">Uncharacterized protein</fullName>
    </submittedName>
</protein>